<evidence type="ECO:0000256" key="3">
    <source>
        <dbReference type="ARBA" id="ARBA00022553"/>
    </source>
</evidence>
<dbReference type="InterPro" id="IPR020806">
    <property type="entry name" value="PKS_PP-bd"/>
</dbReference>
<dbReference type="Pfam" id="PF00668">
    <property type="entry name" value="Condensation"/>
    <property type="match status" value="3"/>
</dbReference>
<dbReference type="PANTHER" id="PTHR45527:SF1">
    <property type="entry name" value="FATTY ACID SYNTHASE"/>
    <property type="match status" value="1"/>
</dbReference>
<comment type="caution">
    <text evidence="7">The sequence shown here is derived from an EMBL/GenBank/DDBJ whole genome shotgun (WGS) entry which is preliminary data.</text>
</comment>
<dbReference type="InterPro" id="IPR036736">
    <property type="entry name" value="ACP-like_sf"/>
</dbReference>
<dbReference type="InterPro" id="IPR001242">
    <property type="entry name" value="Condensation_dom"/>
</dbReference>
<dbReference type="EMBL" id="JBHTCS010000003">
    <property type="protein sequence ID" value="MFC7446954.1"/>
    <property type="molecule type" value="Genomic_DNA"/>
</dbReference>
<dbReference type="InterPro" id="IPR010060">
    <property type="entry name" value="NRPS_synth"/>
</dbReference>
<dbReference type="InterPro" id="IPR045851">
    <property type="entry name" value="AMP-bd_C_sf"/>
</dbReference>
<dbReference type="Gene3D" id="2.30.38.10">
    <property type="entry name" value="Luciferase, Domain 3"/>
    <property type="match status" value="3"/>
</dbReference>
<evidence type="ECO:0000313" key="7">
    <source>
        <dbReference type="EMBL" id="MFC7446954.1"/>
    </source>
</evidence>
<protein>
    <submittedName>
        <fullName evidence="7">Amino acid adenylation domain-containing protein</fullName>
    </submittedName>
</protein>
<dbReference type="PROSITE" id="PS50075">
    <property type="entry name" value="CARRIER"/>
    <property type="match status" value="2"/>
</dbReference>
<dbReference type="PROSITE" id="PS00012">
    <property type="entry name" value="PHOSPHOPANTETHEINE"/>
    <property type="match status" value="2"/>
</dbReference>
<gene>
    <name evidence="7" type="ORF">ACFQS9_03520</name>
</gene>
<evidence type="ECO:0000256" key="5">
    <source>
        <dbReference type="ARBA" id="ARBA00023194"/>
    </source>
</evidence>
<keyword evidence="4" id="KW-0677">Repeat</keyword>
<dbReference type="NCBIfam" id="NF003417">
    <property type="entry name" value="PRK04813.1"/>
    <property type="match status" value="3"/>
</dbReference>
<dbReference type="InterPro" id="IPR025110">
    <property type="entry name" value="AMP-bd_C"/>
</dbReference>
<dbReference type="Pfam" id="PF00550">
    <property type="entry name" value="PP-binding"/>
    <property type="match status" value="2"/>
</dbReference>
<dbReference type="CDD" id="cd19540">
    <property type="entry name" value="LCL_NRPS-like"/>
    <property type="match status" value="1"/>
</dbReference>
<dbReference type="SUPFAM" id="SSF47336">
    <property type="entry name" value="ACP-like"/>
    <property type="match status" value="2"/>
</dbReference>
<dbReference type="CDD" id="cd05930">
    <property type="entry name" value="A_NRPS"/>
    <property type="match status" value="1"/>
</dbReference>
<evidence type="ECO:0000256" key="4">
    <source>
        <dbReference type="ARBA" id="ARBA00022737"/>
    </source>
</evidence>
<accession>A0ABW2RTY5</accession>
<keyword evidence="5" id="KW-0045">Antibiotic biosynthesis</keyword>
<keyword evidence="8" id="KW-1185">Reference proteome</keyword>
<dbReference type="Pfam" id="PF00501">
    <property type="entry name" value="AMP-binding"/>
    <property type="match status" value="3"/>
</dbReference>
<dbReference type="InterPro" id="IPR009081">
    <property type="entry name" value="PP-bd_ACP"/>
</dbReference>
<dbReference type="InterPro" id="IPR023213">
    <property type="entry name" value="CAT-like_dom_sf"/>
</dbReference>
<organism evidence="7 8">
    <name type="scientific">Rhodococcus daqingensis</name>
    <dbReference type="NCBI Taxonomy" id="2479363"/>
    <lineage>
        <taxon>Bacteria</taxon>
        <taxon>Bacillati</taxon>
        <taxon>Actinomycetota</taxon>
        <taxon>Actinomycetes</taxon>
        <taxon>Mycobacteriales</taxon>
        <taxon>Nocardiaceae</taxon>
        <taxon>Rhodococcus</taxon>
    </lineage>
</organism>
<feature type="non-terminal residue" evidence="7">
    <location>
        <position position="3056"/>
    </location>
</feature>
<dbReference type="InterPro" id="IPR020845">
    <property type="entry name" value="AMP-binding_CS"/>
</dbReference>
<dbReference type="Gene3D" id="3.30.300.30">
    <property type="match status" value="2"/>
</dbReference>
<comment type="cofactor">
    <cofactor evidence="1">
        <name>pantetheine 4'-phosphate</name>
        <dbReference type="ChEBI" id="CHEBI:47942"/>
    </cofactor>
</comment>
<dbReference type="InterPro" id="IPR010071">
    <property type="entry name" value="AA_adenyl_dom"/>
</dbReference>
<feature type="domain" description="Carrier" evidence="6">
    <location>
        <begin position="1650"/>
        <end position="1724"/>
    </location>
</feature>
<dbReference type="Proteomes" id="UP001596484">
    <property type="component" value="Unassembled WGS sequence"/>
</dbReference>
<evidence type="ECO:0000256" key="1">
    <source>
        <dbReference type="ARBA" id="ARBA00001957"/>
    </source>
</evidence>
<evidence type="ECO:0000313" key="8">
    <source>
        <dbReference type="Proteomes" id="UP001596484"/>
    </source>
</evidence>
<dbReference type="RefSeq" id="WP_378401639.1">
    <property type="nucleotide sequence ID" value="NZ_JBHTCS010000003.1"/>
</dbReference>
<keyword evidence="2" id="KW-0596">Phosphopantetheine</keyword>
<dbReference type="PROSITE" id="PS00455">
    <property type="entry name" value="AMP_BINDING"/>
    <property type="match status" value="2"/>
</dbReference>
<dbReference type="Gene3D" id="3.30.559.30">
    <property type="entry name" value="Nonribosomal peptide synthetase, condensation domain"/>
    <property type="match status" value="3"/>
</dbReference>
<dbReference type="InterPro" id="IPR000873">
    <property type="entry name" value="AMP-dep_synth/lig_dom"/>
</dbReference>
<dbReference type="SUPFAM" id="SSF56801">
    <property type="entry name" value="Acetyl-CoA synthetase-like"/>
    <property type="match status" value="3"/>
</dbReference>
<dbReference type="Pfam" id="PF13193">
    <property type="entry name" value="AMP-binding_C"/>
    <property type="match status" value="2"/>
</dbReference>
<evidence type="ECO:0000256" key="2">
    <source>
        <dbReference type="ARBA" id="ARBA00022450"/>
    </source>
</evidence>
<reference evidence="8" key="1">
    <citation type="journal article" date="2019" name="Int. J. Syst. Evol. Microbiol.">
        <title>The Global Catalogue of Microorganisms (GCM) 10K type strain sequencing project: providing services to taxonomists for standard genome sequencing and annotation.</title>
        <authorList>
            <consortium name="The Broad Institute Genomics Platform"/>
            <consortium name="The Broad Institute Genome Sequencing Center for Infectious Disease"/>
            <person name="Wu L."/>
            <person name="Ma J."/>
        </authorList>
    </citation>
    <scope>NUCLEOTIDE SEQUENCE [LARGE SCALE GENOMIC DNA]</scope>
    <source>
        <strain evidence="8">ICMP 19430</strain>
    </source>
</reference>
<feature type="domain" description="Carrier" evidence="6">
    <location>
        <begin position="589"/>
        <end position="664"/>
    </location>
</feature>
<evidence type="ECO:0000259" key="6">
    <source>
        <dbReference type="PROSITE" id="PS50075"/>
    </source>
</evidence>
<name>A0ABW2RTY5_9NOCA</name>
<dbReference type="Gene3D" id="1.10.1200.10">
    <property type="entry name" value="ACP-like"/>
    <property type="match status" value="2"/>
</dbReference>
<dbReference type="PANTHER" id="PTHR45527">
    <property type="entry name" value="NONRIBOSOMAL PEPTIDE SYNTHETASE"/>
    <property type="match status" value="1"/>
</dbReference>
<dbReference type="Gene3D" id="3.40.50.980">
    <property type="match status" value="6"/>
</dbReference>
<dbReference type="Gene3D" id="3.30.559.10">
    <property type="entry name" value="Chloramphenicol acetyltransferase-like domain"/>
    <property type="match status" value="3"/>
</dbReference>
<dbReference type="InterPro" id="IPR006162">
    <property type="entry name" value="Ppantetheine_attach_site"/>
</dbReference>
<dbReference type="SMART" id="SM00823">
    <property type="entry name" value="PKS_PP"/>
    <property type="match status" value="2"/>
</dbReference>
<keyword evidence="3" id="KW-0597">Phosphoprotein</keyword>
<dbReference type="NCBIfam" id="TIGR01733">
    <property type="entry name" value="AA-adenyl-dom"/>
    <property type="match status" value="2"/>
</dbReference>
<dbReference type="NCBIfam" id="TIGR01720">
    <property type="entry name" value="NRPS-para261"/>
    <property type="match status" value="1"/>
</dbReference>
<dbReference type="SUPFAM" id="SSF52777">
    <property type="entry name" value="CoA-dependent acyltransferases"/>
    <property type="match status" value="6"/>
</dbReference>
<proteinExistence type="predicted"/>
<sequence length="3056" mass="324170">MTYRELDDRLQLLAGALSDRGMDADAIVSVVLTGLVPTIVAAEGGIGRVLDRIHADASTLDLPEDAAEVPADGWPLVSAVALWKEWVEREPEAIAVVEDGRQTSRGELNRRANQLARELASRGVRPDDVVSLIVPRSLEWIIGMLAAWKLGAAYSPLDPTWSIERTEGLIESSGARAVVALSSWHALADAPFEVTVLDDPDTAARLEAHEATDQGRDPWTDDDAGMRLAYVISTSGSTGRPKPTLVPMRGVSNTFQAYRRMLDFGEGTGVLMANSPLFDLTQKNIWVALAYGGVLHLSEDGFDPQPILRQIGTGDVQIANMAPSAFEVLADLDTEGVLTNLGVVILGGEQIRPAAYNGLIGSGTRMINSYGPTEASDVTSIYELDLSAPDAEQGQIPIGTAWEGVDYHVLDGRLRPVPAGITGELYIGGNAVGRGYGGMTALTASRFIASPFGTGGARLYRTGDLVRERSDGELVFLGRSDFQVKIRGLRIELGEIESALVANADVLQSIVVVHDDNRVQRLVGYVTAAAGTTIDTDQVLADLGRTLPAYMVPDLLVVLDEMPLNTSGKIDRKALPRPQFASHSDHYREPSTPAEIVVAQIFGEILGIERVGADDSFFEIGGNSLSAARVVARANAALGSDVNLREVFDAPTVAGLAALAAAGAGTGRRRPELVAQPRLERIPLSLAQSRMWFINQFDTSSPAYNLPLGSRLTGALDTEALAAAVTSVLERHESLRTVFPDDGDGPHQVVLPADGLDIDLTPVEVRDDADMMAALADLASRGFDVTVEIPVRPRLFRLAENEHVLLFLVHHISSDGASMAPLARDIVVAYSSWVAGERPEWAPLEVQYADFAMWQRELLGVEDDPESLLARQVGYWVDELAGIPDVLPLPTDRPRPAVISMEGARVEFEIGQDLQGRLLELAREQEATLFTAVHAAFALLLSKLSGTDDIVLGTPTAGRGERELDDLVGMFVNTLALRTVVDPAKSFVEMLRSTRESDIGALAHADVPFERLVELLAPERSTAHAPIFQVVIALENTEEAVLELPDLVVSPVDPGVSFAKFDLQLSLGEKADRSGMNGTLVYATDLFDESSVRTLGDRFVGLLEALVADPSIPVGDVEITDPAERAALLRACGPTVALPRTLPEILAAAASDREATALVSGDRTMTYGELDDRSNALARTLIDRGVGPESFVALALGRSIESQIALWAVAKSGAAFLPMDPAYPFDRIEHMLTDSGAMIGLTLAENSADLPDASWLVLDSPQFASEWERQSTAPVTDADRVAPVLVDNSVWVIYTSGSTGRPKGVVVTHSGLSNLEAEARDRFQVTSSSRVLHLTSPSFDASLLEFLMAVGNGATFVIVPPDVYGGGELADIIVGHQASHAFITPSAAAALSPEGLDSLTCLVMGGEAVTEDSVVRWAPGRHLHNGYGPTETTVMAMTGDALVAGEPVTIGEPSHGVTALVLDGRLRPVPLGVAGELYLAGSQTARGYHDRPSLTADRFVANPYATDGSRMYRTGDVVRWVDRSESADLSRLEAEYVGRSDFQVKVRGFRIELGEIDAALARHETVDFAVTIGRPGPSGATVLVSYVVPVPGTSVEVAELSGFVAAGLPAHMVPSAIVVLDAVPLTVNGKLDRKALPEPDFGSSLDSYVAPSSPIEETLAGLFAEVLGVDRVSVADSFFALGGDSIVSIQLVSRAKAAGVVIKARDVFERKSVAGLAQVAMLSSDAAAAVLEELPGGAVGDMPLLPVARWAIDNGAGSRFSQAVLLTAPVGLDRETLAATVTAVLDQHAMLRSVLVTGDDGVPILRTRETGAVHADGLIERIEFDSDSLPGSAGFEAMAATGLDVAADRLDPAAGVMAAVVWFDPAPELGEMNGRLLLVLHHLVVDGVSWRLLVPALAAAWGQITAGAAPTFEPEVTSARRWAHALVEEAGTESRVAELGYWREVLARPETPIGSRPLDAELDTMATRGQVSLELPADVTDGLLTAVPARFRGGAQDGLLAALAVAVAAWRRARGAEGSSTLITLEGHGREDQVAPGADLSRTVGWFTSVYPVRLDIGDIDLDDALAGGAAAGAAVKAVKEQLLTVPDNGIGYGLLRYLNSDTGAELSSGAVPQISFNYLGRFGTGELIDEIRGLGWMPVSDGGVLGGAADAAMAPESALEINASVLPGGGLSATLSFATGVLTATEIEEFAGFWRDAMTAISAHARTEAAGGLTPSDLPLVSLSQDQIELFESRYPSVEDLWSLSPLQHGLLFHALLTEGMPDVVDVYTAQFVLDLAGSVDAERLRRATDRLLVRNPNLRSVFLVDEAVGSVQVVVGETRAPLTVHDLSGLDEASVSVERGRILDADRAAGFDMATPPLIRLTLLALAADRWQLVFTNHHVILDGWSTPLVIRELMALYAMDGDDSALPRSRDYKDYLQWLAEQDRAQSLETWRTALAGVDDPTLLAPAVQGVNHAAVPGKVEGALTAEETARAEALAAELGVTLNTLVQTAWALVLGMLSGRGTVVFGATVSGRPADLSGVESMAGLFINTIPVAVRLDSRERVRDLLVRLQSEQAGLLDHHFVGLTDIHRAAGDAALFDTAVIYESYPVDTSGVGGDVDIAGMRLMGVESAAASHFPLSIVTAPVDGSLHLAAEFQHEAFDEATVAGHLDRTIRVLREFVAHPDANIGALQLITDEERATLERWNDTALERTAQTLLERIDARTSQDPDAPALVAGGITVTRGELDRRANRLAHELIAAGVGIDDVVALIVPRSVDWVVGMLAAWKVGAAYLPVDPKAPADRIAAILEDCEVAAVVLADGWSEELAYSGALMRLGDADTEARLAGRPDTAPPNRWTEPGAGHRLAYVITTSGSTGRPKPTLVPMAGVLNTAEWYRGEILLAPGDGALVANSPVFDQTQKNVWVTLSDGGVLHLAADPFDPVEILEIIGGGSVVNANMAPSAFATLLDADADQSVLPRLRSLHLGGESFNPARLAHLEAAGTRLHNNYGPTEATDMITDHRLSSVLTGYPDGRVPIGPALPNYELYVLDQHLRLVPPGVAGELYIGGVGVSRGY</sequence>